<dbReference type="PANTHER" id="PTHR43788">
    <property type="entry name" value="DNA2/NAM7 HELICASE FAMILY MEMBER"/>
    <property type="match status" value="1"/>
</dbReference>
<dbReference type="RefSeq" id="WP_394315585.1">
    <property type="nucleotide sequence ID" value="NZ_JBHGPK010000060.1"/>
</dbReference>
<gene>
    <name evidence="8" type="ORF">ACETRX_35925</name>
</gene>
<dbReference type="InterPro" id="IPR050534">
    <property type="entry name" value="Coronavir_polyprotein_1ab"/>
</dbReference>
<dbReference type="InterPro" id="IPR041679">
    <property type="entry name" value="DNA2/NAM7-like_C"/>
</dbReference>
<sequence>MASRRGSKKAGFLSNFTEEGSYLIRPDRKSGRPGIFRARDSDGREVLAKFWPSDDPNSDVDLLEIWRSEIRQLQRLAALPKGEELLISMASSGRDADGFYLILDPGRGSPLETFFATKNRHPVLNQPRSPRNRVRNWLNARRLVSALELLHSQGTVHRNIDGWSVVTALSEEPDFKLTGFEWSVRISSMSGSAPSKLKNPPDNSGYASFARDWQKLGLLFTRLFGLTEARVLDLTFAPSDVAENFSSGEASLLRLMLGLQSSERIDPDHLRRRIDEIVSMISSEAAEKEAKYCLAIRLGRGSPIAETIRSISSDIEADDHEEQLRFVINDLEEEPYFALVQPEDHPIKYMLLGRELVYRLEPFRAAGSTDEATWEFAWCERAERNRPPGGYIKGSIRVDPAALDVQASIDASKVFARRRGRVSPWNDLIRKTTPVVATRTSRDQAHQALALLLVLEMAYAVADVFAVEVLPPRPVYAGDGYLLAVRIRSDKSRSKLSEILGLRPPAIRLKELIDAEGQREAGPWSLSDSGTLGERVNDTEWRFDRITAENGQETFWFEGSAPQQVSGAAFLTPSGMTGRTSQFKRRMKALKVLRDHSELLGMVVDRRLRLQESQDHLDDADDQFQEMDQSKQHALREILATVPIFLLQGPPGVGKTYLVGDLVRRRFEDDPTTRMLLSAQSNSAIDHLMDEVRGVFSKSKDPLMIRARSADDDSQDDGLGLDEQADRLLASLASSPLAASAPVALKARLEGLVSSDPKVGAPKQRNNAELRAFHSMILRAANLVFATTNSSAVERLIDEGSLFDWSIVEEAGKATGGELVSPLLLSNRRLMIGDHKQLPPYGVDKIIPLLSKTKDVQEALKLCEESISRHLKDEAIDDLFEEVGADTDFGALCGDALRLLTMFETFVEQEFDRQKRSKRGMPIARRLTEQRRMHPAIAKIVSDCFYGGELTTNPKKGALYRSKTPIVGKWSASVQFRPITFIDLPYVRKEPQCGCEDRRPPWNNPKEVEAVISALSKLEVVGDVNGLGKPPRLAILSPYREQVKLIRDKITQSGSLLGNLKQFETPFSDGSYCGTVDSFQGDEADVVVVSLVRNNHHSTPSKALGFLQDVRRMNVLLSRAKWMMVVVGSLDFYRSIVEYSRSQPDKNVEFLRKFLDALEQAKHTGDAAIIDFGKKRGGNA</sequence>
<dbReference type="InterPro" id="IPR027417">
    <property type="entry name" value="P-loop_NTPase"/>
</dbReference>
<evidence type="ECO:0000313" key="9">
    <source>
        <dbReference type="Proteomes" id="UP001595190"/>
    </source>
</evidence>
<dbReference type="InterPro" id="IPR000719">
    <property type="entry name" value="Prot_kinase_dom"/>
</dbReference>
<dbReference type="Gene3D" id="1.10.510.10">
    <property type="entry name" value="Transferase(Phosphotransferase) domain 1"/>
    <property type="match status" value="1"/>
</dbReference>
<dbReference type="PANTHER" id="PTHR43788:SF8">
    <property type="entry name" value="DNA-BINDING PROTEIN SMUBP-2"/>
    <property type="match status" value="1"/>
</dbReference>
<dbReference type="InterPro" id="IPR047187">
    <property type="entry name" value="SF1_C_Upf1"/>
</dbReference>
<keyword evidence="2" id="KW-0547">Nucleotide-binding</keyword>
<evidence type="ECO:0000256" key="2">
    <source>
        <dbReference type="ARBA" id="ARBA00022741"/>
    </source>
</evidence>
<comment type="caution">
    <text evidence="8">The sequence shown here is derived from an EMBL/GenBank/DDBJ whole genome shotgun (WGS) entry which is preliminary data.</text>
</comment>
<dbReference type="EMBL" id="JBHGPK010000060">
    <property type="protein sequence ID" value="MFC2255006.1"/>
    <property type="molecule type" value="Genomic_DNA"/>
</dbReference>
<dbReference type="InterPro" id="IPR041677">
    <property type="entry name" value="DNA2/NAM7_AAA_11"/>
</dbReference>
<keyword evidence="6" id="KW-0175">Coiled coil</keyword>
<evidence type="ECO:0000313" key="8">
    <source>
        <dbReference type="EMBL" id="MFC2255006.1"/>
    </source>
</evidence>
<dbReference type="Pfam" id="PF13087">
    <property type="entry name" value="AAA_12"/>
    <property type="match status" value="1"/>
</dbReference>
<feature type="domain" description="Protein kinase" evidence="7">
    <location>
        <begin position="21"/>
        <end position="278"/>
    </location>
</feature>
<dbReference type="CDD" id="cd18808">
    <property type="entry name" value="SF1_C_Upf1"/>
    <property type="match status" value="1"/>
</dbReference>
<reference evidence="8 9" key="1">
    <citation type="submission" date="2024-09" db="EMBL/GenBank/DDBJ databases">
        <title>Description of Labrys sedimenti sp. nov., isolated from a diclofenac-degrading enrichment culture, and genome-based reclassification of Labrys portucalensis as a later heterotypic synonym of Labrys neptuniae.</title>
        <authorList>
            <person name="Tancsics A."/>
            <person name="Csepanyi A."/>
        </authorList>
    </citation>
    <scope>NUCLEOTIDE SEQUENCE [LARGE SCALE GENOMIC DNA]</scope>
    <source>
        <strain evidence="8 9">LMG 23412</strain>
    </source>
</reference>
<dbReference type="Pfam" id="PF13086">
    <property type="entry name" value="AAA_11"/>
    <property type="match status" value="2"/>
</dbReference>
<evidence type="ECO:0000256" key="3">
    <source>
        <dbReference type="ARBA" id="ARBA00022801"/>
    </source>
</evidence>
<evidence type="ECO:0000256" key="6">
    <source>
        <dbReference type="SAM" id="Coils"/>
    </source>
</evidence>
<comment type="similarity">
    <text evidence="1">Belongs to the DNA2/NAM7 helicase family.</text>
</comment>
<dbReference type="Gene3D" id="3.40.50.300">
    <property type="entry name" value="P-loop containing nucleotide triphosphate hydrolases"/>
    <property type="match status" value="2"/>
</dbReference>
<keyword evidence="3" id="KW-0378">Hydrolase</keyword>
<dbReference type="InterPro" id="IPR011009">
    <property type="entry name" value="Kinase-like_dom_sf"/>
</dbReference>
<proteinExistence type="inferred from homology"/>
<name>A0ABV6ZS92_9HYPH</name>
<protein>
    <submittedName>
        <fullName evidence="8">AAA domain-containing protein</fullName>
    </submittedName>
</protein>
<feature type="coiled-coil region" evidence="6">
    <location>
        <begin position="610"/>
        <end position="637"/>
    </location>
</feature>
<accession>A0ABV6ZS92</accession>
<keyword evidence="4" id="KW-0347">Helicase</keyword>
<dbReference type="SUPFAM" id="SSF56112">
    <property type="entry name" value="Protein kinase-like (PK-like)"/>
    <property type="match status" value="1"/>
</dbReference>
<dbReference type="PROSITE" id="PS50011">
    <property type="entry name" value="PROTEIN_KINASE_DOM"/>
    <property type="match status" value="1"/>
</dbReference>
<evidence type="ECO:0000256" key="1">
    <source>
        <dbReference type="ARBA" id="ARBA00007913"/>
    </source>
</evidence>
<evidence type="ECO:0000259" key="7">
    <source>
        <dbReference type="PROSITE" id="PS50011"/>
    </source>
</evidence>
<evidence type="ECO:0000256" key="5">
    <source>
        <dbReference type="ARBA" id="ARBA00022840"/>
    </source>
</evidence>
<evidence type="ECO:0000256" key="4">
    <source>
        <dbReference type="ARBA" id="ARBA00022806"/>
    </source>
</evidence>
<dbReference type="Proteomes" id="UP001595190">
    <property type="component" value="Unassembled WGS sequence"/>
</dbReference>
<keyword evidence="5" id="KW-0067">ATP-binding</keyword>
<organism evidence="8 9">
    <name type="scientific">Labrys neptuniae</name>
    <dbReference type="NCBI Taxonomy" id="376174"/>
    <lineage>
        <taxon>Bacteria</taxon>
        <taxon>Pseudomonadati</taxon>
        <taxon>Pseudomonadota</taxon>
        <taxon>Alphaproteobacteria</taxon>
        <taxon>Hyphomicrobiales</taxon>
        <taxon>Xanthobacteraceae</taxon>
        <taxon>Labrys</taxon>
    </lineage>
</organism>
<dbReference type="SUPFAM" id="SSF52540">
    <property type="entry name" value="P-loop containing nucleoside triphosphate hydrolases"/>
    <property type="match status" value="1"/>
</dbReference>